<accession>A0A6L2JFF5</accession>
<evidence type="ECO:0000313" key="1">
    <source>
        <dbReference type="EMBL" id="GEU34414.1"/>
    </source>
</evidence>
<organism evidence="1">
    <name type="scientific">Tanacetum cinerariifolium</name>
    <name type="common">Dalmatian daisy</name>
    <name type="synonym">Chrysanthemum cinerariifolium</name>
    <dbReference type="NCBI Taxonomy" id="118510"/>
    <lineage>
        <taxon>Eukaryota</taxon>
        <taxon>Viridiplantae</taxon>
        <taxon>Streptophyta</taxon>
        <taxon>Embryophyta</taxon>
        <taxon>Tracheophyta</taxon>
        <taxon>Spermatophyta</taxon>
        <taxon>Magnoliopsida</taxon>
        <taxon>eudicotyledons</taxon>
        <taxon>Gunneridae</taxon>
        <taxon>Pentapetalae</taxon>
        <taxon>asterids</taxon>
        <taxon>campanulids</taxon>
        <taxon>Asterales</taxon>
        <taxon>Asteraceae</taxon>
        <taxon>Asteroideae</taxon>
        <taxon>Anthemideae</taxon>
        <taxon>Anthemidinae</taxon>
        <taxon>Tanacetum</taxon>
    </lineage>
</organism>
<reference evidence="1" key="1">
    <citation type="journal article" date="2019" name="Sci. Rep.">
        <title>Draft genome of Tanacetum cinerariifolium, the natural source of mosquito coil.</title>
        <authorList>
            <person name="Yamashiro T."/>
            <person name="Shiraishi A."/>
            <person name="Satake H."/>
            <person name="Nakayama K."/>
        </authorList>
    </citation>
    <scope>NUCLEOTIDE SEQUENCE</scope>
</reference>
<name>A0A6L2JFF5_TANCI</name>
<sequence>MNEKEESSDDERSLYLPVDEWEDYEQTANIEVDVNFNYNPYLDISWVFNDHRWRSEDEIIQDEMELNNDEGDDMRHLDNHLVHKNEPFVINMKEKGFNKQKCKPFGISFTRPSVCKTKMFELADTAYPAPMDTVY</sequence>
<comment type="caution">
    <text evidence="1">The sequence shown here is derived from an EMBL/GenBank/DDBJ whole genome shotgun (WGS) entry which is preliminary data.</text>
</comment>
<protein>
    <submittedName>
        <fullName evidence="1">Uncharacterized protein</fullName>
    </submittedName>
</protein>
<gene>
    <name evidence="1" type="ORF">Tci_006392</name>
</gene>
<dbReference type="AlphaFoldDB" id="A0A6L2JFF5"/>
<proteinExistence type="predicted"/>
<dbReference type="EMBL" id="BKCJ010000574">
    <property type="protein sequence ID" value="GEU34414.1"/>
    <property type="molecule type" value="Genomic_DNA"/>
</dbReference>